<dbReference type="InterPro" id="IPR038670">
    <property type="entry name" value="HslJ-like_sf"/>
</dbReference>
<protein>
    <submittedName>
        <fullName evidence="3">META domain-containing protein</fullName>
    </submittedName>
</protein>
<dbReference type="AlphaFoldDB" id="A0A4Z0L2Q1"/>
<name>A0A4Z0L2Q1_9FLAO</name>
<evidence type="ECO:0000259" key="2">
    <source>
        <dbReference type="Pfam" id="PF03724"/>
    </source>
</evidence>
<proteinExistence type="predicted"/>
<reference evidence="3 4" key="1">
    <citation type="submission" date="2019-04" db="EMBL/GenBank/DDBJ databases">
        <title>Flavobacterium sp. strain DS2-A Genome sequencing and assembly.</title>
        <authorList>
            <person name="Kim I."/>
        </authorList>
    </citation>
    <scope>NUCLEOTIDE SEQUENCE [LARGE SCALE GENOMIC DNA]</scope>
    <source>
        <strain evidence="3 4">DS2-A</strain>
    </source>
</reference>
<evidence type="ECO:0000313" key="4">
    <source>
        <dbReference type="Proteomes" id="UP000297407"/>
    </source>
</evidence>
<dbReference type="Proteomes" id="UP000297407">
    <property type="component" value="Unassembled WGS sequence"/>
</dbReference>
<feature type="chain" id="PRO_5021310013" evidence="1">
    <location>
        <begin position="22"/>
        <end position="141"/>
    </location>
</feature>
<organism evidence="3 4">
    <name type="scientific">Flavobacterium humi</name>
    <dbReference type="NCBI Taxonomy" id="2562683"/>
    <lineage>
        <taxon>Bacteria</taxon>
        <taxon>Pseudomonadati</taxon>
        <taxon>Bacteroidota</taxon>
        <taxon>Flavobacteriia</taxon>
        <taxon>Flavobacteriales</taxon>
        <taxon>Flavobacteriaceae</taxon>
        <taxon>Flavobacterium</taxon>
    </lineage>
</organism>
<evidence type="ECO:0000313" key="3">
    <source>
        <dbReference type="EMBL" id="TGD56713.1"/>
    </source>
</evidence>
<feature type="signal peptide" evidence="1">
    <location>
        <begin position="1"/>
        <end position="21"/>
    </location>
</feature>
<evidence type="ECO:0000256" key="1">
    <source>
        <dbReference type="SAM" id="SignalP"/>
    </source>
</evidence>
<gene>
    <name evidence="3" type="ORF">E4635_14825</name>
</gene>
<sequence length="141" mass="15802">MKKYLLLLSVFIFSMINGCTASKTAVTKDLYATWELEYISGPRIAFEGLFPDNKPQITFVENGKTINGTTGCNGYGTTFTINGNAIEIAQPGAMTMRYCEGGGEQVFLKTMEKINKFTIDSDHKLNLMMDDVPMMRFKKIK</sequence>
<feature type="domain" description="DUF306" evidence="2">
    <location>
        <begin position="32"/>
        <end position="138"/>
    </location>
</feature>
<dbReference type="Pfam" id="PF03724">
    <property type="entry name" value="META"/>
    <property type="match status" value="1"/>
</dbReference>
<keyword evidence="1" id="KW-0732">Signal</keyword>
<dbReference type="EMBL" id="SRLH01000009">
    <property type="protein sequence ID" value="TGD56713.1"/>
    <property type="molecule type" value="Genomic_DNA"/>
</dbReference>
<keyword evidence="4" id="KW-1185">Reference proteome</keyword>
<dbReference type="Gene3D" id="2.40.128.270">
    <property type="match status" value="1"/>
</dbReference>
<dbReference type="OrthoDB" id="880459at2"/>
<dbReference type="InterPro" id="IPR005184">
    <property type="entry name" value="DUF306_Meta_HslJ"/>
</dbReference>
<dbReference type="RefSeq" id="WP_135527486.1">
    <property type="nucleotide sequence ID" value="NZ_SRLH01000009.1"/>
</dbReference>
<comment type="caution">
    <text evidence="3">The sequence shown here is derived from an EMBL/GenBank/DDBJ whole genome shotgun (WGS) entry which is preliminary data.</text>
</comment>
<accession>A0A4Z0L2Q1</accession>